<proteinExistence type="predicted"/>
<reference evidence="1 2" key="1">
    <citation type="journal article" date="2003" name="Nature">
        <title>The genome of a motile marine Synechococcus.</title>
        <authorList>
            <person name="Palenik B."/>
            <person name="Brahamsha B."/>
            <person name="Larimer F."/>
            <person name="Land M."/>
            <person name="Hauser L."/>
            <person name="Chain P."/>
            <person name="Lamerdin J."/>
            <person name="Regala W."/>
            <person name="Allen E.A."/>
            <person name="McCarren J."/>
            <person name="Paulsen I."/>
            <person name="Dufresne A."/>
            <person name="Partensky F."/>
            <person name="Webb E."/>
            <person name="Waterbury J."/>
        </authorList>
    </citation>
    <scope>NUCLEOTIDE SEQUENCE [LARGE SCALE GENOMIC DNA]</scope>
    <source>
        <strain evidence="1 2">WH8102</strain>
    </source>
</reference>
<accession>Q7U6L1</accession>
<dbReference type="AlphaFoldDB" id="Q7U6L1"/>
<evidence type="ECO:0000313" key="1">
    <source>
        <dbReference type="EMBL" id="CAE07842.1"/>
    </source>
</evidence>
<gene>
    <name evidence="1" type="ordered locus">SYNW1327</name>
</gene>
<dbReference type="HOGENOM" id="CLU_2511535_0_0_3"/>
<evidence type="ECO:0000313" key="2">
    <source>
        <dbReference type="Proteomes" id="UP000001422"/>
    </source>
</evidence>
<dbReference type="EMBL" id="BX569692">
    <property type="protein sequence ID" value="CAE07842.1"/>
    <property type="molecule type" value="Genomic_DNA"/>
</dbReference>
<name>Q7U6L1_PARMW</name>
<keyword evidence="2" id="KW-1185">Reference proteome</keyword>
<dbReference type="KEGG" id="syw:SYNW1327"/>
<dbReference type="RefSeq" id="WP_011128191.1">
    <property type="nucleotide sequence ID" value="NC_005070.1"/>
</dbReference>
<sequence>MAKLNNPVLDTSIVVLATAVVFGERVLFPMFKIVAAMLESFVNSLEVPQESMPQLEIPSKEYELVEAVQPENAYGRMIIQDIEAG</sequence>
<dbReference type="Proteomes" id="UP000001422">
    <property type="component" value="Chromosome"/>
</dbReference>
<organism evidence="1 2">
    <name type="scientific">Parasynechococcus marenigrum (strain WH8102)</name>
    <dbReference type="NCBI Taxonomy" id="84588"/>
    <lineage>
        <taxon>Bacteria</taxon>
        <taxon>Bacillati</taxon>
        <taxon>Cyanobacteriota</taxon>
        <taxon>Cyanophyceae</taxon>
        <taxon>Synechococcales</taxon>
        <taxon>Prochlorococcaceae</taxon>
        <taxon>Parasynechococcus</taxon>
        <taxon>Parasynechococcus marenigrum</taxon>
    </lineage>
</organism>
<protein>
    <submittedName>
        <fullName evidence="1">Uncharacterized protein</fullName>
    </submittedName>
</protein>